<gene>
    <name evidence="1" type="ORF">I7412_34210</name>
</gene>
<dbReference type="Proteomes" id="UP000604475">
    <property type="component" value="Unassembled WGS sequence"/>
</dbReference>
<evidence type="ECO:0000313" key="2">
    <source>
        <dbReference type="Proteomes" id="UP000604475"/>
    </source>
</evidence>
<accession>A0A937RL39</accession>
<dbReference type="SUPFAM" id="SSF110849">
    <property type="entry name" value="ParB/Sulfiredoxin"/>
    <property type="match status" value="1"/>
</dbReference>
<protein>
    <recommendedName>
        <fullName evidence="3">ParB/Sulfiredoxin domain-containing protein</fullName>
    </recommendedName>
</protein>
<proteinExistence type="predicted"/>
<dbReference type="Gene3D" id="3.90.1530.10">
    <property type="entry name" value="Conserved hypothetical protein from pyrococcus furiosus pfu- 392566-001, ParB domain"/>
    <property type="match status" value="1"/>
</dbReference>
<dbReference type="InterPro" id="IPR036086">
    <property type="entry name" value="ParB/Sulfiredoxin_sf"/>
</dbReference>
<sequence>MSDVVNVCEVAAPDGESSVTTVRLELRSLRPGPRVRLGRINRSYVEELTQCGGGWPPILVRRADNTIVDGVYRYLAARELGHADIECLYYDGESGPAFLEALRLNLRHGLPLSLREREAAARRVLRFYPDWSDRRLGEVCGLAPGTIGRLRGSDERAPGENEQVNARVGRDGKRYPTDPGASRERIIRLLREEPDRSLRSVAQATGTSPATVRAVKAGLARPAQALPSPAIPPVARAAVAQPSVTLVKDPSDAAASRTDAPAASTAADDAAFARWFARTDITDDWRDLVPNVPATAAFQVLDEARRRARLWLEFASALESRARPAQVRLGA</sequence>
<keyword evidence="2" id="KW-1185">Reference proteome</keyword>
<evidence type="ECO:0000313" key="1">
    <source>
        <dbReference type="EMBL" id="MBL7632122.1"/>
    </source>
</evidence>
<comment type="caution">
    <text evidence="1">The sequence shown here is derived from an EMBL/GenBank/DDBJ whole genome shotgun (WGS) entry which is preliminary data.</text>
</comment>
<dbReference type="EMBL" id="JAEACQ010000295">
    <property type="protein sequence ID" value="MBL7632122.1"/>
    <property type="molecule type" value="Genomic_DNA"/>
</dbReference>
<dbReference type="AlphaFoldDB" id="A0A937RL39"/>
<organism evidence="1 2">
    <name type="scientific">Frankia nepalensis</name>
    <dbReference type="NCBI Taxonomy" id="1836974"/>
    <lineage>
        <taxon>Bacteria</taxon>
        <taxon>Bacillati</taxon>
        <taxon>Actinomycetota</taxon>
        <taxon>Actinomycetes</taxon>
        <taxon>Frankiales</taxon>
        <taxon>Frankiaceae</taxon>
        <taxon>Frankia</taxon>
    </lineage>
</organism>
<reference evidence="1" key="1">
    <citation type="submission" date="2020-12" db="EMBL/GenBank/DDBJ databases">
        <title>Genomic characterization of non-nitrogen-fixing Frankia strains.</title>
        <authorList>
            <person name="Carlos-Shanley C."/>
            <person name="Guerra T."/>
            <person name="Hahn D."/>
        </authorList>
    </citation>
    <scope>NUCLEOTIDE SEQUENCE</scope>
    <source>
        <strain evidence="1">CN6</strain>
    </source>
</reference>
<dbReference type="RefSeq" id="WP_203002648.1">
    <property type="nucleotide sequence ID" value="NZ_JADWYV010000055.1"/>
</dbReference>
<name>A0A937RL39_9ACTN</name>
<evidence type="ECO:0008006" key="3">
    <source>
        <dbReference type="Google" id="ProtNLM"/>
    </source>
</evidence>